<dbReference type="GO" id="GO:0005634">
    <property type="term" value="C:nucleus"/>
    <property type="evidence" value="ECO:0007669"/>
    <property type="project" value="UniProtKB-SubCell"/>
</dbReference>
<dbReference type="AlphaFoldDB" id="A0A8D9G7U4"/>
<dbReference type="GO" id="GO:0031490">
    <property type="term" value="F:chromatin DNA binding"/>
    <property type="evidence" value="ECO:0007669"/>
    <property type="project" value="InterPro"/>
</dbReference>
<feature type="region of interest" description="Disordered" evidence="5">
    <location>
        <begin position="626"/>
        <end position="691"/>
    </location>
</feature>
<dbReference type="InterPro" id="IPR044661">
    <property type="entry name" value="MED15a/b/c-like"/>
</dbReference>
<feature type="region of interest" description="Disordered" evidence="5">
    <location>
        <begin position="578"/>
        <end position="613"/>
    </location>
</feature>
<feature type="domain" description="Mediator complex subunit 15 KIX" evidence="6">
    <location>
        <begin position="39"/>
        <end position="115"/>
    </location>
</feature>
<dbReference type="Pfam" id="PF16987">
    <property type="entry name" value="KIX_2"/>
    <property type="match status" value="1"/>
</dbReference>
<feature type="compositionally biased region" description="Low complexity" evidence="5">
    <location>
        <begin position="675"/>
        <end position="690"/>
    </location>
</feature>
<feature type="region of interest" description="Disordered" evidence="5">
    <location>
        <begin position="287"/>
        <end position="314"/>
    </location>
</feature>
<feature type="compositionally biased region" description="Polar residues" evidence="5">
    <location>
        <begin position="598"/>
        <end position="613"/>
    </location>
</feature>
<evidence type="ECO:0000259" key="7">
    <source>
        <dbReference type="Pfam" id="PF21539"/>
    </source>
</evidence>
<gene>
    <name evidence="8" type="ORF">BRAPAZ1V2_A06P47450.2</name>
</gene>
<evidence type="ECO:0008006" key="10">
    <source>
        <dbReference type="Google" id="ProtNLM"/>
    </source>
</evidence>
<feature type="compositionally biased region" description="Low complexity" evidence="5">
    <location>
        <begin position="241"/>
        <end position="258"/>
    </location>
</feature>
<keyword evidence="4" id="KW-0539">Nucleus</keyword>
<feature type="compositionally biased region" description="Polar residues" evidence="5">
    <location>
        <begin position="771"/>
        <end position="780"/>
    </location>
</feature>
<evidence type="ECO:0000256" key="3">
    <source>
        <dbReference type="ARBA" id="ARBA00023163"/>
    </source>
</evidence>
<reference evidence="8 9" key="1">
    <citation type="submission" date="2021-07" db="EMBL/GenBank/DDBJ databases">
        <authorList>
            <consortium name="Genoscope - CEA"/>
            <person name="William W."/>
        </authorList>
    </citation>
    <scope>NUCLEOTIDE SEQUENCE [LARGE SCALE GENOMIC DNA]</scope>
</reference>
<evidence type="ECO:0000256" key="1">
    <source>
        <dbReference type="ARBA" id="ARBA00004123"/>
    </source>
</evidence>
<protein>
    <recommendedName>
        <fullName evidence="10">Mediator complex subunit 15 KIX domain-containing protein</fullName>
    </recommendedName>
</protein>
<dbReference type="InterPro" id="IPR048386">
    <property type="entry name" value="Med15_C"/>
</dbReference>
<feature type="compositionally biased region" description="Polar residues" evidence="5">
    <location>
        <begin position="741"/>
        <end position="763"/>
    </location>
</feature>
<feature type="compositionally biased region" description="Polar residues" evidence="5">
    <location>
        <begin position="330"/>
        <end position="341"/>
    </location>
</feature>
<keyword evidence="3" id="KW-0804">Transcription</keyword>
<dbReference type="PANTHER" id="PTHR33137">
    <property type="entry name" value="MEDIATOR OF RNA POLYMERASE II TRANSCRIPTION SUBUNIT 15A-RELATED"/>
    <property type="match status" value="1"/>
</dbReference>
<feature type="compositionally biased region" description="Polar residues" evidence="5">
    <location>
        <begin position="650"/>
        <end position="667"/>
    </location>
</feature>
<feature type="domain" description="ARC105/Med15 mediator subunit C-terminal" evidence="7">
    <location>
        <begin position="971"/>
        <end position="1041"/>
    </location>
</feature>
<feature type="region of interest" description="Disordered" evidence="5">
    <location>
        <begin position="741"/>
        <end position="796"/>
    </location>
</feature>
<sequence length="1070" mass="120085">IDPPPSAISPTVSLDLMEGNSNWKPNQQGGDSLASNNANDWRSQLAPDMRKKVILAIVEKLKIYYPTRHPNAIKNTAFSFEGKIYAAAKDKDDYMRTIKGNIMNFDRKLQSSNVQSGSSVNGTNTPAPAAQALNQGQSVLTSLPYTQTPTSQQWLHQNNNNIQSNLNILESSGLPTDVSSAAQNLNIQMGEGVHSNLLPGSQRQIHGREHHLPQQPQSSNYFQNQMDQQLLKEEVQPSYMQQQQSLLKQPIQQQLPHQTSLSNIQQSFPQPSALSSLPNSQFLSRQDQFPTQRVHSSHHQQQMHVPSQEQKRQEREQLISHLMNDKDTQQNHLTPQQNNGEKQAAFRASSSQQNNIASFQERPLQNNSIQQRLYSHSNNASALPSQQKQYNVHGSSCLAAQGQEVGQSQTMIQQQYQPQHTMQQAQNRILQQPLDDTQRFQASGSLLQTQQNQPYQLQRTSPANTFTSQDSTGQTVNASGGGDWQEETYQKIKALKEKYILVVGALYQKLSNKLREIDAHPQQKIQHGHMEKLRASKATLKLVLVFLNVSRNAITESHREKFNIYEEQLLRFVKHNQTVTRRPMQQQQQQQQQVHLPPSQTHQTALQSQSGHQVFHVPQSSALSNLTTSHTAMPHSSQTRPKMEPKEETNIMTLPASNPQPSMFQQKQFHHLSMQQRQQQQPQKNHQQLQMPKNEMNDVRMSQRVNNKAGLRQQNISPNQRHLAKPLASPQLVDQQILPTTFNKNGTSSQSGGSPFVAPSSNLGDPENPISVESPSSHDYQLQPAAQEHPPEPNAERPIDRLIKAFQSSSPESLAQSINEMSSVISLTDRLAGCVQSIGGSRARVPQDLSERTRLRLQRGETNPTNKRFKRSITTQPIDITSETERYKQFSSLESEVDSTASSGSKANKIEAGLALLQEIMEVNRRLVETMVSICSEDVGPSEVTTGTIVMCSYAPVALCDTFQALYKSGHVSQIQPLRLLVPENYPHSPILIENIPFDSSVNKHEDLSARTRSRFGLSMKEFSEPMSLTEIAQAWDACARATMAEYAERHGGGTFSSKHGHWEPVLRAS</sequence>
<feature type="compositionally biased region" description="Low complexity" evidence="5">
    <location>
        <begin position="299"/>
        <end position="308"/>
    </location>
</feature>
<dbReference type="SUPFAM" id="SSF47040">
    <property type="entry name" value="Kix domain of CBP (creb binding protein)"/>
    <property type="match status" value="1"/>
</dbReference>
<evidence type="ECO:0000256" key="5">
    <source>
        <dbReference type="SAM" id="MobiDB-lite"/>
    </source>
</evidence>
<keyword evidence="2" id="KW-0805">Transcription regulation</keyword>
<organism evidence="8 9">
    <name type="scientific">Brassica campestris</name>
    <name type="common">Field mustard</name>
    <dbReference type="NCBI Taxonomy" id="3711"/>
    <lineage>
        <taxon>Eukaryota</taxon>
        <taxon>Viridiplantae</taxon>
        <taxon>Streptophyta</taxon>
        <taxon>Embryophyta</taxon>
        <taxon>Tracheophyta</taxon>
        <taxon>Spermatophyta</taxon>
        <taxon>Magnoliopsida</taxon>
        <taxon>eudicotyledons</taxon>
        <taxon>Gunneridae</taxon>
        <taxon>Pentapetalae</taxon>
        <taxon>rosids</taxon>
        <taxon>malvids</taxon>
        <taxon>Brassicales</taxon>
        <taxon>Brassicaceae</taxon>
        <taxon>Brassiceae</taxon>
        <taxon>Brassica</taxon>
    </lineage>
</organism>
<name>A0A8D9G7U4_BRACM</name>
<dbReference type="InterPro" id="IPR036546">
    <property type="entry name" value="MED15_KIX"/>
</dbReference>
<feature type="compositionally biased region" description="Polar residues" evidence="5">
    <location>
        <begin position="626"/>
        <end position="640"/>
    </location>
</feature>
<accession>A0A8D9G7U4</accession>
<proteinExistence type="predicted"/>
<dbReference type="Gene3D" id="1.10.246.20">
    <property type="entry name" value="Coactivator CBP, KIX domain"/>
    <property type="match status" value="1"/>
</dbReference>
<evidence type="ECO:0000313" key="8">
    <source>
        <dbReference type="EMBL" id="CAG7872505.1"/>
    </source>
</evidence>
<feature type="non-terminal residue" evidence="8">
    <location>
        <position position="1"/>
    </location>
</feature>
<dbReference type="Gramene" id="A06p47450.2_BraZ1">
    <property type="protein sequence ID" value="A06p47450.2_BraZ1.CDS"/>
    <property type="gene ID" value="A06g47450.2_BraZ1"/>
</dbReference>
<feature type="region of interest" description="Disordered" evidence="5">
    <location>
        <begin position="241"/>
        <end position="261"/>
    </location>
</feature>
<evidence type="ECO:0000313" key="9">
    <source>
        <dbReference type="Proteomes" id="UP000694005"/>
    </source>
</evidence>
<dbReference type="InterPro" id="IPR036529">
    <property type="entry name" value="KIX_dom_sf"/>
</dbReference>
<feature type="region of interest" description="Disordered" evidence="5">
    <location>
        <begin position="450"/>
        <end position="483"/>
    </location>
</feature>
<dbReference type="Pfam" id="PF21539">
    <property type="entry name" value="Med15_C"/>
    <property type="match status" value="1"/>
</dbReference>
<feature type="compositionally biased region" description="Polar residues" evidence="5">
    <location>
        <begin position="459"/>
        <end position="478"/>
    </location>
</feature>
<evidence type="ECO:0000256" key="2">
    <source>
        <dbReference type="ARBA" id="ARBA00023015"/>
    </source>
</evidence>
<comment type="subcellular location">
    <subcellularLocation>
        <location evidence="1">Nucleus</location>
    </subcellularLocation>
</comment>
<evidence type="ECO:0000259" key="6">
    <source>
        <dbReference type="Pfam" id="PF16987"/>
    </source>
</evidence>
<feature type="region of interest" description="Disordered" evidence="5">
    <location>
        <begin position="326"/>
        <end position="353"/>
    </location>
</feature>
<evidence type="ECO:0000256" key="4">
    <source>
        <dbReference type="ARBA" id="ARBA00023242"/>
    </source>
</evidence>
<dbReference type="Proteomes" id="UP000694005">
    <property type="component" value="Chromosome A06"/>
</dbReference>
<dbReference type="PANTHER" id="PTHR33137:SF16">
    <property type="entry name" value="MEDIATOR OF RNA POLYMERASE II TRANSCRIPTION SUBUNIT 15C-RELATED"/>
    <property type="match status" value="1"/>
</dbReference>
<dbReference type="GO" id="GO:0003713">
    <property type="term" value="F:transcription coactivator activity"/>
    <property type="evidence" value="ECO:0007669"/>
    <property type="project" value="InterPro"/>
</dbReference>
<dbReference type="EMBL" id="LS974622">
    <property type="protein sequence ID" value="CAG7872505.1"/>
    <property type="molecule type" value="Genomic_DNA"/>
</dbReference>